<feature type="domain" description="ABC transporter" evidence="5">
    <location>
        <begin position="9"/>
        <end position="251"/>
    </location>
</feature>
<dbReference type="Pfam" id="PF00005">
    <property type="entry name" value="ABC_tran"/>
    <property type="match status" value="1"/>
</dbReference>
<dbReference type="RefSeq" id="WP_200554573.1">
    <property type="nucleotide sequence ID" value="NZ_JAEPES010000001.1"/>
</dbReference>
<proteinExistence type="inferred from homology"/>
<dbReference type="InterPro" id="IPR017871">
    <property type="entry name" value="ABC_transporter-like_CS"/>
</dbReference>
<dbReference type="PROSITE" id="PS50893">
    <property type="entry name" value="ABC_TRANSPORTER_2"/>
    <property type="match status" value="1"/>
</dbReference>
<dbReference type="InterPro" id="IPR050319">
    <property type="entry name" value="ABC_transp_ATP-bind"/>
</dbReference>
<dbReference type="InterPro" id="IPR003439">
    <property type="entry name" value="ABC_transporter-like_ATP-bd"/>
</dbReference>
<evidence type="ECO:0000256" key="1">
    <source>
        <dbReference type="ARBA" id="ARBA00005417"/>
    </source>
</evidence>
<dbReference type="FunFam" id="3.40.50.300:FF:000016">
    <property type="entry name" value="Oligopeptide ABC transporter ATP-binding component"/>
    <property type="match status" value="1"/>
</dbReference>
<gene>
    <name evidence="6" type="ORF">IV501_01105</name>
</gene>
<dbReference type="GO" id="GO:0005524">
    <property type="term" value="F:ATP binding"/>
    <property type="evidence" value="ECO:0007669"/>
    <property type="project" value="UniProtKB-KW"/>
</dbReference>
<dbReference type="SUPFAM" id="SSF52540">
    <property type="entry name" value="P-loop containing nucleoside triphosphate hydrolases"/>
    <property type="match status" value="1"/>
</dbReference>
<comment type="similarity">
    <text evidence="1">Belongs to the ABC transporter superfamily.</text>
</comment>
<dbReference type="EMBL" id="JAEPES010000001">
    <property type="protein sequence ID" value="MBK4346221.1"/>
    <property type="molecule type" value="Genomic_DNA"/>
</dbReference>
<organism evidence="6 7">
    <name type="scientific">Lacisediminihabitans changchengi</name>
    <dbReference type="NCBI Taxonomy" id="2787634"/>
    <lineage>
        <taxon>Bacteria</taxon>
        <taxon>Bacillati</taxon>
        <taxon>Actinomycetota</taxon>
        <taxon>Actinomycetes</taxon>
        <taxon>Micrococcales</taxon>
        <taxon>Microbacteriaceae</taxon>
        <taxon>Lacisediminihabitans</taxon>
    </lineage>
</organism>
<dbReference type="PROSITE" id="PS00211">
    <property type="entry name" value="ABC_TRANSPORTER_1"/>
    <property type="match status" value="1"/>
</dbReference>
<keyword evidence="3" id="KW-0547">Nucleotide-binding</keyword>
<dbReference type="GO" id="GO:0015833">
    <property type="term" value="P:peptide transport"/>
    <property type="evidence" value="ECO:0007669"/>
    <property type="project" value="InterPro"/>
</dbReference>
<keyword evidence="4 6" id="KW-0067">ATP-binding</keyword>
<evidence type="ECO:0000256" key="2">
    <source>
        <dbReference type="ARBA" id="ARBA00022448"/>
    </source>
</evidence>
<evidence type="ECO:0000313" key="6">
    <source>
        <dbReference type="EMBL" id="MBK4346221.1"/>
    </source>
</evidence>
<dbReference type="InterPro" id="IPR013563">
    <property type="entry name" value="Oligopep_ABC_C"/>
</dbReference>
<dbReference type="PANTHER" id="PTHR43776:SF7">
    <property type="entry name" value="D,D-DIPEPTIDE TRANSPORT ATP-BINDING PROTEIN DDPF-RELATED"/>
    <property type="match status" value="1"/>
</dbReference>
<dbReference type="CDD" id="cd03257">
    <property type="entry name" value="ABC_NikE_OppD_transporters"/>
    <property type="match status" value="1"/>
</dbReference>
<keyword evidence="2" id="KW-0813">Transport</keyword>
<evidence type="ECO:0000256" key="3">
    <source>
        <dbReference type="ARBA" id="ARBA00022741"/>
    </source>
</evidence>
<reference evidence="6" key="1">
    <citation type="submission" date="2021-01" db="EMBL/GenBank/DDBJ databases">
        <title>Lacisediminihabitans sp. nov. strain G11-30, isolated from Antarctic Soil.</title>
        <authorList>
            <person name="Li J."/>
        </authorList>
    </citation>
    <scope>NUCLEOTIDE SEQUENCE</scope>
    <source>
        <strain evidence="6">G11-30</strain>
    </source>
</reference>
<dbReference type="InterPro" id="IPR027417">
    <property type="entry name" value="P-loop_NTPase"/>
</dbReference>
<dbReference type="GO" id="GO:0055085">
    <property type="term" value="P:transmembrane transport"/>
    <property type="evidence" value="ECO:0007669"/>
    <property type="project" value="UniProtKB-ARBA"/>
</dbReference>
<dbReference type="AlphaFoldDB" id="A0A934SGJ0"/>
<evidence type="ECO:0000313" key="7">
    <source>
        <dbReference type="Proteomes" id="UP000636458"/>
    </source>
</evidence>
<sequence>MAADNPALLDVQDAVVDYHVPGRATVHAVAGVSLSVEAGEIVGLVGESGCGKSTLGRAIVGLQKLSSGTVSLEGHPVAPVGRGARPVRDRGLQMVFQDPYSSLNPRRRIGKQIADGLAASTDPRPVTEQVAELLDSVGLSANVASRFPHEFSGGQRQRIAIARALAPNPSIIVADEPVSALDASTRAQVTNLLTSLAADRRMGLLFISHDLSGVRHMADRVAVMYLGRIVENSPTEPLWGDPLHPYSEALIKAIPKLGVDAAAPVAPSGEVPDPSNPPTGCRFHPRCPYAMDRCITDDPALVHIEETREAACWLQPEGGPARRLLDLSVVRNSVDRNRVDQNSVDQNSVVGRP</sequence>
<dbReference type="InterPro" id="IPR003593">
    <property type="entry name" value="AAA+_ATPase"/>
</dbReference>
<name>A0A934SGJ0_9MICO</name>
<evidence type="ECO:0000256" key="4">
    <source>
        <dbReference type="ARBA" id="ARBA00022840"/>
    </source>
</evidence>
<evidence type="ECO:0000259" key="5">
    <source>
        <dbReference type="PROSITE" id="PS50893"/>
    </source>
</evidence>
<dbReference type="PANTHER" id="PTHR43776">
    <property type="entry name" value="TRANSPORT ATP-BINDING PROTEIN"/>
    <property type="match status" value="1"/>
</dbReference>
<dbReference type="SMART" id="SM00382">
    <property type="entry name" value="AAA"/>
    <property type="match status" value="1"/>
</dbReference>
<protein>
    <submittedName>
        <fullName evidence="6">ABC transporter ATP-binding protein</fullName>
    </submittedName>
</protein>
<keyword evidence="7" id="KW-1185">Reference proteome</keyword>
<comment type="caution">
    <text evidence="6">The sequence shown here is derived from an EMBL/GenBank/DDBJ whole genome shotgun (WGS) entry which is preliminary data.</text>
</comment>
<dbReference type="Proteomes" id="UP000636458">
    <property type="component" value="Unassembled WGS sequence"/>
</dbReference>
<dbReference type="Pfam" id="PF08352">
    <property type="entry name" value="oligo_HPY"/>
    <property type="match status" value="1"/>
</dbReference>
<dbReference type="GO" id="GO:0016887">
    <property type="term" value="F:ATP hydrolysis activity"/>
    <property type="evidence" value="ECO:0007669"/>
    <property type="project" value="InterPro"/>
</dbReference>
<dbReference type="NCBIfam" id="TIGR01727">
    <property type="entry name" value="oligo_HPY"/>
    <property type="match status" value="1"/>
</dbReference>
<dbReference type="Gene3D" id="3.40.50.300">
    <property type="entry name" value="P-loop containing nucleotide triphosphate hydrolases"/>
    <property type="match status" value="1"/>
</dbReference>
<accession>A0A934SGJ0</accession>